<evidence type="ECO:0000313" key="2">
    <source>
        <dbReference type="Proteomes" id="UP000887575"/>
    </source>
</evidence>
<organism evidence="2 3">
    <name type="scientific">Mesorhabditis belari</name>
    <dbReference type="NCBI Taxonomy" id="2138241"/>
    <lineage>
        <taxon>Eukaryota</taxon>
        <taxon>Metazoa</taxon>
        <taxon>Ecdysozoa</taxon>
        <taxon>Nematoda</taxon>
        <taxon>Chromadorea</taxon>
        <taxon>Rhabditida</taxon>
        <taxon>Rhabditina</taxon>
        <taxon>Rhabditomorpha</taxon>
        <taxon>Rhabditoidea</taxon>
        <taxon>Rhabditidae</taxon>
        <taxon>Mesorhabditinae</taxon>
        <taxon>Mesorhabditis</taxon>
    </lineage>
</organism>
<keyword evidence="2" id="KW-1185">Reference proteome</keyword>
<evidence type="ECO:0000256" key="1">
    <source>
        <dbReference type="SAM" id="MobiDB-lite"/>
    </source>
</evidence>
<dbReference type="Proteomes" id="UP000887575">
    <property type="component" value="Unassembled WGS sequence"/>
</dbReference>
<proteinExistence type="predicted"/>
<accession>A0AAF3EGW8</accession>
<dbReference type="WBParaSite" id="MBELARI_LOCUS13207">
    <property type="protein sequence ID" value="MBELARI_LOCUS13207"/>
    <property type="gene ID" value="MBELARI_LOCUS13207"/>
</dbReference>
<dbReference type="AlphaFoldDB" id="A0AAF3EGW8"/>
<protein>
    <submittedName>
        <fullName evidence="3">Uncharacterized protein</fullName>
    </submittedName>
</protein>
<name>A0AAF3EGW8_9BILA</name>
<evidence type="ECO:0000313" key="3">
    <source>
        <dbReference type="WBParaSite" id="MBELARI_LOCUS13207"/>
    </source>
</evidence>
<reference evidence="3" key="1">
    <citation type="submission" date="2024-02" db="UniProtKB">
        <authorList>
            <consortium name="WormBaseParasite"/>
        </authorList>
    </citation>
    <scope>IDENTIFICATION</scope>
</reference>
<feature type="region of interest" description="Disordered" evidence="1">
    <location>
        <begin position="43"/>
        <end position="65"/>
    </location>
</feature>
<sequence length="114" mass="12760">MSHGPQCICQICTCGRHRCPHDRNASSMNFGDDSSGFQRKEYAVSHGEGRSPIHRPRGELSAQNLGALDSNMMTRSETREAYQGADSDSKHRFVTSAAFKKRNQQSQVFIQSRV</sequence>